<feature type="domain" description="Leucine-binding protein" evidence="5">
    <location>
        <begin position="128"/>
        <end position="484"/>
    </location>
</feature>
<dbReference type="GO" id="GO:0006865">
    <property type="term" value="P:amino acid transport"/>
    <property type="evidence" value="ECO:0007669"/>
    <property type="project" value="UniProtKB-KW"/>
</dbReference>
<dbReference type="Proteomes" id="UP000077173">
    <property type="component" value="Unassembled WGS sequence"/>
</dbReference>
<dbReference type="SUPFAM" id="SSF53822">
    <property type="entry name" value="Periplasmic binding protein-like I"/>
    <property type="match status" value="1"/>
</dbReference>
<reference evidence="6 7" key="1">
    <citation type="submission" date="2016-02" db="EMBL/GenBank/DDBJ databases">
        <title>Draft genome sequence of the strain BR 10247T Bradyrhizobium neotropicale isolated from nodules of Centrolobium paraense.</title>
        <authorList>
            <person name="Simoes-Araujo J.L."/>
            <person name="Barauna A.C."/>
            <person name="Silva K."/>
            <person name="Zilli J.E."/>
        </authorList>
    </citation>
    <scope>NUCLEOTIDE SEQUENCE [LARGE SCALE GENOMIC DNA]</scope>
    <source>
        <strain evidence="6 7">BR 10247</strain>
    </source>
</reference>
<evidence type="ECO:0000256" key="4">
    <source>
        <dbReference type="ARBA" id="ARBA00022970"/>
    </source>
</evidence>
<dbReference type="PROSITE" id="PS51257">
    <property type="entry name" value="PROKAR_LIPOPROTEIN"/>
    <property type="match status" value="1"/>
</dbReference>
<evidence type="ECO:0000256" key="2">
    <source>
        <dbReference type="ARBA" id="ARBA00022448"/>
    </source>
</evidence>
<dbReference type="PANTHER" id="PTHR47235">
    <property type="entry name" value="BLR6548 PROTEIN"/>
    <property type="match status" value="1"/>
</dbReference>
<evidence type="ECO:0000313" key="7">
    <source>
        <dbReference type="Proteomes" id="UP000077173"/>
    </source>
</evidence>
<gene>
    <name evidence="6" type="ORF">AXW67_05260</name>
</gene>
<evidence type="ECO:0000313" key="6">
    <source>
        <dbReference type="EMBL" id="OAF18191.1"/>
    </source>
</evidence>
<keyword evidence="7" id="KW-1185">Reference proteome</keyword>
<organism evidence="6 7">
    <name type="scientific">Bradyrhizobium neotropicale</name>
    <dbReference type="NCBI Taxonomy" id="1497615"/>
    <lineage>
        <taxon>Bacteria</taxon>
        <taxon>Pseudomonadati</taxon>
        <taxon>Pseudomonadota</taxon>
        <taxon>Alphaproteobacteria</taxon>
        <taxon>Hyphomicrobiales</taxon>
        <taxon>Nitrobacteraceae</taxon>
        <taxon>Bradyrhizobium</taxon>
    </lineage>
</organism>
<accession>A0A176ZC08</accession>
<sequence>MRDLAGRIGPIVGSALACPDVARPRIQSIVDKFQTVIRANASNEAERDELSRLLDRYVVDGRNALTAGRTNCRTAERQLADLEQSLPGKSPSLISAIGPTPAAAATAPTAPLPRAALASTSRGVTANEIRFGIVGPLSGPAKELGRQMKLGIDTAFNQVNDAGGVEGRMLRLTSADDGYEPTRTLEAMKQLYEKDQVFGYIGNVGTPTAAVAVPYALERRTLFFGAFTGANVIRNDPPDRYVFNYRAGYAEETDAAVRYLTKLRRLQPRQIAVFAQQDAYGDAGFAGVSKAFRSLGLNDASILRLNYKRNTVDVDDAVNQLKAQKGVIKAVVMVATYRAAAKFIEKTRDVFPGMVYTNVSFVGSTALADELMLLGPRFASGVIVTQVVPAVGGYSSAVLEYKNALAKYFPGESPDYVSLEGYIAANVLIQALKRTGPQLDTESLVDVLENTHNLDLGLGTSLNFGRAEHQASHKIWGTTIDENGRYRSLELE</sequence>
<evidence type="ECO:0000256" key="3">
    <source>
        <dbReference type="ARBA" id="ARBA00022729"/>
    </source>
</evidence>
<proteinExistence type="inferred from homology"/>
<protein>
    <submittedName>
        <fullName evidence="6">ABC transporter substrate-binding protein</fullName>
    </submittedName>
</protein>
<dbReference type="CDD" id="cd19978">
    <property type="entry name" value="PBP1_ABC_ligand_binding-like"/>
    <property type="match status" value="1"/>
</dbReference>
<dbReference type="PRINTS" id="PR00337">
    <property type="entry name" value="LEUILEVALBP"/>
</dbReference>
<dbReference type="EMBL" id="LSEF01000037">
    <property type="protein sequence ID" value="OAF18191.1"/>
    <property type="molecule type" value="Genomic_DNA"/>
</dbReference>
<dbReference type="PANTHER" id="PTHR47235:SF1">
    <property type="entry name" value="BLR6548 PROTEIN"/>
    <property type="match status" value="1"/>
</dbReference>
<evidence type="ECO:0000259" key="5">
    <source>
        <dbReference type="Pfam" id="PF13458"/>
    </source>
</evidence>
<evidence type="ECO:0000256" key="1">
    <source>
        <dbReference type="ARBA" id="ARBA00010062"/>
    </source>
</evidence>
<dbReference type="Pfam" id="PF13458">
    <property type="entry name" value="Peripla_BP_6"/>
    <property type="match status" value="1"/>
</dbReference>
<comment type="caution">
    <text evidence="6">The sequence shown here is derived from an EMBL/GenBank/DDBJ whole genome shotgun (WGS) entry which is preliminary data.</text>
</comment>
<dbReference type="Gene3D" id="3.40.50.2300">
    <property type="match status" value="2"/>
</dbReference>
<dbReference type="InterPro" id="IPR000709">
    <property type="entry name" value="Leu_Ile_Val-bd"/>
</dbReference>
<keyword evidence="3" id="KW-0732">Signal</keyword>
<dbReference type="AlphaFoldDB" id="A0A176ZC08"/>
<dbReference type="InterPro" id="IPR028082">
    <property type="entry name" value="Peripla_BP_I"/>
</dbReference>
<dbReference type="InterPro" id="IPR028081">
    <property type="entry name" value="Leu-bd"/>
</dbReference>
<keyword evidence="4" id="KW-0029">Amino-acid transport</keyword>
<name>A0A176ZC08_9BRAD</name>
<comment type="similarity">
    <text evidence="1">Belongs to the leucine-binding protein family.</text>
</comment>
<keyword evidence="2" id="KW-0813">Transport</keyword>